<dbReference type="AlphaFoldDB" id="A0A1P8K1I2"/>
<dbReference type="SUPFAM" id="SSF52218">
    <property type="entry name" value="Flavoproteins"/>
    <property type="match status" value="1"/>
</dbReference>
<dbReference type="Proteomes" id="UP000186609">
    <property type="component" value="Chromosome"/>
</dbReference>
<dbReference type="OrthoDB" id="9798454at2"/>
<sequence length="239" mass="25954">MADSSPAPSAPSHPPDATPSVYLIAAHPDWNESRVNRRLLEAARSVADSQGIGAPRVDIQDLYATYADYCIDVPAEQARVAAAQLIVLMHPIQWYAMPALQKLWLDDVLTYGWAYGAVSSGTGDNAAAPANAPGTALRGKDLWLVATTGGQEESYHPESYNRYYFDAFLPPYEQTASLCGMRFLPPLILHGAHSVGRDAVVAHVESFRQHLQTYPAWAGAETLAYEAMRRTGPGIEADV</sequence>
<keyword evidence="4" id="KW-1185">Reference proteome</keyword>
<organism evidence="3 4">
    <name type="scientific">Rhodoferax koreensis</name>
    <dbReference type="NCBI Taxonomy" id="1842727"/>
    <lineage>
        <taxon>Bacteria</taxon>
        <taxon>Pseudomonadati</taxon>
        <taxon>Pseudomonadota</taxon>
        <taxon>Betaproteobacteria</taxon>
        <taxon>Burkholderiales</taxon>
        <taxon>Comamonadaceae</taxon>
        <taxon>Rhodoferax</taxon>
    </lineage>
</organism>
<evidence type="ECO:0000259" key="2">
    <source>
        <dbReference type="Pfam" id="PF02525"/>
    </source>
</evidence>
<keyword evidence="1" id="KW-0560">Oxidoreductase</keyword>
<dbReference type="InterPro" id="IPR029039">
    <property type="entry name" value="Flavoprotein-like_sf"/>
</dbReference>
<dbReference type="InterPro" id="IPR046980">
    <property type="entry name" value="KefG/KefF"/>
</dbReference>
<dbReference type="Gene3D" id="3.40.50.360">
    <property type="match status" value="1"/>
</dbReference>
<proteinExistence type="predicted"/>
<feature type="domain" description="Flavodoxin-like fold" evidence="2">
    <location>
        <begin position="21"/>
        <end position="211"/>
    </location>
</feature>
<dbReference type="Pfam" id="PF02525">
    <property type="entry name" value="Flavodoxin_2"/>
    <property type="match status" value="1"/>
</dbReference>
<protein>
    <submittedName>
        <fullName evidence="3">NAD(P)H dehydrogenase</fullName>
    </submittedName>
</protein>
<dbReference type="RefSeq" id="WP_076202495.1">
    <property type="nucleotide sequence ID" value="NZ_CP019236.1"/>
</dbReference>
<evidence type="ECO:0000313" key="3">
    <source>
        <dbReference type="EMBL" id="APW39801.1"/>
    </source>
</evidence>
<dbReference type="GO" id="GO:0010181">
    <property type="term" value="F:FMN binding"/>
    <property type="evidence" value="ECO:0007669"/>
    <property type="project" value="TreeGrafter"/>
</dbReference>
<dbReference type="InterPro" id="IPR003680">
    <property type="entry name" value="Flavodoxin_fold"/>
</dbReference>
<dbReference type="PANTHER" id="PTHR47307">
    <property type="entry name" value="GLUTATHIONE-REGULATED POTASSIUM-EFFLUX SYSTEM ANCILLARY PROTEIN KEFG"/>
    <property type="match status" value="1"/>
</dbReference>
<dbReference type="KEGG" id="rhy:RD110_23520"/>
<evidence type="ECO:0000313" key="4">
    <source>
        <dbReference type="Proteomes" id="UP000186609"/>
    </source>
</evidence>
<dbReference type="GO" id="GO:0003955">
    <property type="term" value="F:NAD(P)H dehydrogenase (quinone) activity"/>
    <property type="evidence" value="ECO:0007669"/>
    <property type="project" value="TreeGrafter"/>
</dbReference>
<gene>
    <name evidence="3" type="ORF">RD110_23520</name>
</gene>
<dbReference type="EMBL" id="CP019236">
    <property type="protein sequence ID" value="APW39801.1"/>
    <property type="molecule type" value="Genomic_DNA"/>
</dbReference>
<reference evidence="3 4" key="1">
    <citation type="submission" date="2017-01" db="EMBL/GenBank/DDBJ databases">
        <authorList>
            <person name="Mah S.A."/>
            <person name="Swanson W.J."/>
            <person name="Moy G.W."/>
            <person name="Vacquier V.D."/>
        </authorList>
    </citation>
    <scope>NUCLEOTIDE SEQUENCE [LARGE SCALE GENOMIC DNA]</scope>
    <source>
        <strain evidence="3 4">DCY110</strain>
    </source>
</reference>
<dbReference type="GO" id="GO:0009055">
    <property type="term" value="F:electron transfer activity"/>
    <property type="evidence" value="ECO:0007669"/>
    <property type="project" value="TreeGrafter"/>
</dbReference>
<dbReference type="PANTHER" id="PTHR47307:SF2">
    <property type="entry name" value="GLUTATHIONE-REGULATED POTASSIUM-EFFLUX SYSTEM ANCILLARY PROTEIN KEFF"/>
    <property type="match status" value="1"/>
</dbReference>
<dbReference type="STRING" id="1842727.RD110_23520"/>
<accession>A0A1P8K1I2</accession>
<name>A0A1P8K1I2_9BURK</name>
<evidence type="ECO:0000256" key="1">
    <source>
        <dbReference type="ARBA" id="ARBA00023002"/>
    </source>
</evidence>